<reference evidence="2" key="1">
    <citation type="submission" date="2022-12" db="EMBL/GenBank/DDBJ databases">
        <authorList>
            <person name="Petersen C."/>
        </authorList>
    </citation>
    <scope>NUCLEOTIDE SEQUENCE</scope>
    <source>
        <strain evidence="2">IBT 30728</strain>
    </source>
</reference>
<dbReference type="GeneID" id="81628119"/>
<keyword evidence="3" id="KW-1185">Reference proteome</keyword>
<proteinExistence type="predicted"/>
<dbReference type="AlphaFoldDB" id="A0A9W9WTJ1"/>
<gene>
    <name evidence="2" type="ORF">N7539_008269</name>
</gene>
<comment type="caution">
    <text evidence="2">The sequence shown here is derived from an EMBL/GenBank/DDBJ whole genome shotgun (WGS) entry which is preliminary data.</text>
</comment>
<protein>
    <submittedName>
        <fullName evidence="2">Uncharacterized protein</fullName>
    </submittedName>
</protein>
<sequence>MKSGTRRTFGTAEISTAKFLASRLTFVDPSPARYRSTWAGIPVFDLGSTLSIDHFDQRGLAENPATEVSSSSGAKAGVMAWRR</sequence>
<accession>A0A9W9WTJ1</accession>
<dbReference type="Proteomes" id="UP001148312">
    <property type="component" value="Unassembled WGS sequence"/>
</dbReference>
<evidence type="ECO:0000313" key="2">
    <source>
        <dbReference type="EMBL" id="KAJ5475203.1"/>
    </source>
</evidence>
<evidence type="ECO:0000313" key="3">
    <source>
        <dbReference type="Proteomes" id="UP001148312"/>
    </source>
</evidence>
<organism evidence="2 3">
    <name type="scientific">Penicillium diatomitis</name>
    <dbReference type="NCBI Taxonomy" id="2819901"/>
    <lineage>
        <taxon>Eukaryota</taxon>
        <taxon>Fungi</taxon>
        <taxon>Dikarya</taxon>
        <taxon>Ascomycota</taxon>
        <taxon>Pezizomycotina</taxon>
        <taxon>Eurotiomycetes</taxon>
        <taxon>Eurotiomycetidae</taxon>
        <taxon>Eurotiales</taxon>
        <taxon>Aspergillaceae</taxon>
        <taxon>Penicillium</taxon>
    </lineage>
</organism>
<dbReference type="RefSeq" id="XP_056786961.1">
    <property type="nucleotide sequence ID" value="XM_056937869.1"/>
</dbReference>
<evidence type="ECO:0000256" key="1">
    <source>
        <dbReference type="SAM" id="MobiDB-lite"/>
    </source>
</evidence>
<dbReference type="EMBL" id="JAPWDQ010000012">
    <property type="protein sequence ID" value="KAJ5475203.1"/>
    <property type="molecule type" value="Genomic_DNA"/>
</dbReference>
<name>A0A9W9WTJ1_9EURO</name>
<feature type="region of interest" description="Disordered" evidence="1">
    <location>
        <begin position="63"/>
        <end position="83"/>
    </location>
</feature>
<reference evidence="2" key="2">
    <citation type="journal article" date="2023" name="IMA Fungus">
        <title>Comparative genomic study of the Penicillium genus elucidates a diverse pangenome and 15 lateral gene transfer events.</title>
        <authorList>
            <person name="Petersen C."/>
            <person name="Sorensen T."/>
            <person name="Nielsen M.R."/>
            <person name="Sondergaard T.E."/>
            <person name="Sorensen J.L."/>
            <person name="Fitzpatrick D.A."/>
            <person name="Frisvad J.C."/>
            <person name="Nielsen K.L."/>
        </authorList>
    </citation>
    <scope>NUCLEOTIDE SEQUENCE</scope>
    <source>
        <strain evidence="2">IBT 30728</strain>
    </source>
</reference>